<comment type="caution">
    <text evidence="2">The sequence shown here is derived from an EMBL/GenBank/DDBJ whole genome shotgun (WGS) entry which is preliminary data.</text>
</comment>
<proteinExistence type="predicted"/>
<feature type="domain" description="GPI inositol-deacylase PGAP1-like alpha/beta" evidence="1">
    <location>
        <begin position="105"/>
        <end position="187"/>
    </location>
</feature>
<dbReference type="InterPro" id="IPR012908">
    <property type="entry name" value="PGAP1-ab_dom-like"/>
</dbReference>
<evidence type="ECO:0000259" key="1">
    <source>
        <dbReference type="Pfam" id="PF07819"/>
    </source>
</evidence>
<dbReference type="Gene3D" id="3.40.50.1820">
    <property type="entry name" value="alpha/beta hydrolase"/>
    <property type="match status" value="1"/>
</dbReference>
<keyword evidence="3" id="KW-1185">Reference proteome</keyword>
<evidence type="ECO:0000313" key="2">
    <source>
        <dbReference type="EMBL" id="RUO22946.1"/>
    </source>
</evidence>
<organism evidence="2 3">
    <name type="scientific">Aliidiomarina minuta</name>
    <dbReference type="NCBI Taxonomy" id="880057"/>
    <lineage>
        <taxon>Bacteria</taxon>
        <taxon>Pseudomonadati</taxon>
        <taxon>Pseudomonadota</taxon>
        <taxon>Gammaproteobacteria</taxon>
        <taxon>Alteromonadales</taxon>
        <taxon>Idiomarinaceae</taxon>
        <taxon>Aliidiomarina</taxon>
    </lineage>
</organism>
<dbReference type="RefSeq" id="WP_126804587.1">
    <property type="nucleotide sequence ID" value="NZ_PIPL01000004.1"/>
</dbReference>
<dbReference type="Proteomes" id="UP000288293">
    <property type="component" value="Unassembled WGS sequence"/>
</dbReference>
<evidence type="ECO:0000313" key="3">
    <source>
        <dbReference type="Proteomes" id="UP000288293"/>
    </source>
</evidence>
<dbReference type="OrthoDB" id="556502at2"/>
<dbReference type="InterPro" id="IPR029058">
    <property type="entry name" value="AB_hydrolase_fold"/>
</dbReference>
<sequence>MALHPRHHPIIYVRGFAMTEGARESTVDTPYMGFNQGSTRVRQQYDRSFEHYIFESPLIRLMKEYGYQDVYAEGMNLAEPLDEDAPFQRLPQKSLIIHRYYESEEEAVSQKPSIVEAAQRLSKLINRVRLQVCGDDTQAQQDFKLYLVAHSMGGLICRCLLQNDEADPYESAKSVDKVFTYGTPHNGIELMGMNVPRFLGIGDANNFNRDRIANYLKIKPVEGRVDHLNGRFPPERFCCLVGTNPRDYNLTRVLAGKASDGLVTIDNAAIRDAPRVYAYLSHSGPQGMVNSREGYDNLVRFLFGDYKMLIWMRPQQLPLPPEFRKRHEAGRKVRGSYLFQCCIKPRGDDPVPLSERSIDHSSAVFRSFDELLKPQKVGLSKPHSPILASVFLDSKRIEVGKTMLLSADIVVRSTDFRIDGRRISRRQLPDENLFRETLSIKVTLNKQGWVIRSITADDNWGSGRGQPLLKDEQGEYIQLSNRKGFQARLYVDMQRWQ</sequence>
<name>A0A432W1E4_9GAMM</name>
<dbReference type="EMBL" id="PIPL01000004">
    <property type="protein sequence ID" value="RUO22946.1"/>
    <property type="molecule type" value="Genomic_DNA"/>
</dbReference>
<dbReference type="GO" id="GO:0016788">
    <property type="term" value="F:hydrolase activity, acting on ester bonds"/>
    <property type="evidence" value="ECO:0007669"/>
    <property type="project" value="InterPro"/>
</dbReference>
<reference evidence="2 3" key="1">
    <citation type="journal article" date="2011" name="Front. Microbiol.">
        <title>Genomic signatures of strain selection and enhancement in Bacillus atrophaeus var. globigii, a historical biowarfare simulant.</title>
        <authorList>
            <person name="Gibbons H.S."/>
            <person name="Broomall S.M."/>
            <person name="McNew L.A."/>
            <person name="Daligault H."/>
            <person name="Chapman C."/>
            <person name="Bruce D."/>
            <person name="Karavis M."/>
            <person name="Krepps M."/>
            <person name="McGregor P.A."/>
            <person name="Hong C."/>
            <person name="Park K.H."/>
            <person name="Akmal A."/>
            <person name="Feldman A."/>
            <person name="Lin J.S."/>
            <person name="Chang W.E."/>
            <person name="Higgs B.W."/>
            <person name="Demirev P."/>
            <person name="Lindquist J."/>
            <person name="Liem A."/>
            <person name="Fochler E."/>
            <person name="Read T.D."/>
            <person name="Tapia R."/>
            <person name="Johnson S."/>
            <person name="Bishop-Lilly K.A."/>
            <person name="Detter C."/>
            <person name="Han C."/>
            <person name="Sozhamannan S."/>
            <person name="Rosenzweig C.N."/>
            <person name="Skowronski E.W."/>
        </authorList>
    </citation>
    <scope>NUCLEOTIDE SEQUENCE [LARGE SCALE GENOMIC DNA]</scope>
    <source>
        <strain evidence="2 3">MLST1</strain>
    </source>
</reference>
<gene>
    <name evidence="2" type="ORF">CWE09_13510</name>
</gene>
<dbReference type="AlphaFoldDB" id="A0A432W1E4"/>
<protein>
    <recommendedName>
        <fullName evidence="1">GPI inositol-deacylase PGAP1-like alpha/beta domain-containing protein</fullName>
    </recommendedName>
</protein>
<dbReference type="Pfam" id="PF07819">
    <property type="entry name" value="PGAP1"/>
    <property type="match status" value="1"/>
</dbReference>
<dbReference type="SUPFAM" id="SSF53474">
    <property type="entry name" value="alpha/beta-Hydrolases"/>
    <property type="match status" value="1"/>
</dbReference>
<accession>A0A432W1E4</accession>